<proteinExistence type="predicted"/>
<gene>
    <name evidence="1" type="ORF">HGA03_11165</name>
</gene>
<dbReference type="EMBL" id="JAAXOX010000005">
    <property type="protein sequence ID" value="NKY23220.1"/>
    <property type="molecule type" value="Genomic_DNA"/>
</dbReference>
<reference evidence="1 2" key="1">
    <citation type="submission" date="2020-04" db="EMBL/GenBank/DDBJ databases">
        <title>MicrobeNet Type strains.</title>
        <authorList>
            <person name="Nicholson A.C."/>
        </authorList>
    </citation>
    <scope>NUCLEOTIDE SEQUENCE [LARGE SCALE GENOMIC DNA]</scope>
    <source>
        <strain evidence="1 2">ATCC BAA-788</strain>
    </source>
</reference>
<evidence type="ECO:0000313" key="1">
    <source>
        <dbReference type="EMBL" id="NKY23220.1"/>
    </source>
</evidence>
<keyword evidence="2" id="KW-1185">Reference proteome</keyword>
<dbReference type="AlphaFoldDB" id="A0A7X6KW53"/>
<organism evidence="1 2">
    <name type="scientific">Cellulomonas denverensis</name>
    <dbReference type="NCBI Taxonomy" id="264297"/>
    <lineage>
        <taxon>Bacteria</taxon>
        <taxon>Bacillati</taxon>
        <taxon>Actinomycetota</taxon>
        <taxon>Actinomycetes</taxon>
        <taxon>Micrococcales</taxon>
        <taxon>Cellulomonadaceae</taxon>
        <taxon>Cellulomonas</taxon>
    </lineage>
</organism>
<dbReference type="RefSeq" id="WP_168630360.1">
    <property type="nucleotide sequence ID" value="NZ_BONL01000018.1"/>
</dbReference>
<name>A0A7X6KW53_9CELL</name>
<sequence length="178" mass="19806">MNWSDWEVPDGHIALSGLTCSGVFRGLLDVVSFRAVAIMTSGRGPVQLAVQVLDEPPASVPQDWEDVVDTSITPAGPDDVILESFDRSRPRVRLLPTGSGSQRLRLHARGRSSTSQIAEAYLLTVWPSALDQPRVLRGGWTAATQPPWTTAPYLSERDQRLVDDMHRKLLEQGRRRQR</sequence>
<accession>A0A7X6KW53</accession>
<comment type="caution">
    <text evidence="1">The sequence shown here is derived from an EMBL/GenBank/DDBJ whole genome shotgun (WGS) entry which is preliminary data.</text>
</comment>
<protein>
    <submittedName>
        <fullName evidence="1">Uncharacterized protein</fullName>
    </submittedName>
</protein>
<evidence type="ECO:0000313" key="2">
    <source>
        <dbReference type="Proteomes" id="UP000581206"/>
    </source>
</evidence>
<dbReference type="Proteomes" id="UP000581206">
    <property type="component" value="Unassembled WGS sequence"/>
</dbReference>